<keyword evidence="1" id="KW-0732">Signal</keyword>
<feature type="domain" description="Tll0287-like" evidence="2">
    <location>
        <begin position="63"/>
        <end position="203"/>
    </location>
</feature>
<evidence type="ECO:0000313" key="3">
    <source>
        <dbReference type="EMBL" id="NRT56440.1"/>
    </source>
</evidence>
<dbReference type="RefSeq" id="WP_173805455.1">
    <property type="nucleotide sequence ID" value="NZ_JABSNM010000008.1"/>
</dbReference>
<proteinExistence type="predicted"/>
<keyword evidence="4" id="KW-1185">Reference proteome</keyword>
<name>A0ABX2G336_9BURK</name>
<dbReference type="Pfam" id="PF11845">
    <property type="entry name" value="Tll0287-like"/>
    <property type="match status" value="1"/>
</dbReference>
<feature type="chain" id="PRO_5045225117" description="Tll0287-like domain-containing protein" evidence="1">
    <location>
        <begin position="32"/>
        <end position="206"/>
    </location>
</feature>
<evidence type="ECO:0000259" key="2">
    <source>
        <dbReference type="Pfam" id="PF11845"/>
    </source>
</evidence>
<protein>
    <recommendedName>
        <fullName evidence="2">Tll0287-like domain-containing protein</fullName>
    </recommendedName>
</protein>
<organism evidence="3 4">
    <name type="scientific">Sphaerotilus uruguayifluvii</name>
    <dbReference type="NCBI Taxonomy" id="2735897"/>
    <lineage>
        <taxon>Bacteria</taxon>
        <taxon>Pseudomonadati</taxon>
        <taxon>Pseudomonadota</taxon>
        <taxon>Betaproteobacteria</taxon>
        <taxon>Burkholderiales</taxon>
        <taxon>Sphaerotilaceae</taxon>
        <taxon>Sphaerotilus</taxon>
    </lineage>
</organism>
<reference evidence="3 4" key="1">
    <citation type="submission" date="2020-05" db="EMBL/GenBank/DDBJ databases">
        <title>Genomic Encyclopedia of Type Strains, Phase IV (KMG-V): Genome sequencing to study the core and pangenomes of soil and plant-associated prokaryotes.</title>
        <authorList>
            <person name="Whitman W."/>
        </authorList>
    </citation>
    <scope>NUCLEOTIDE SEQUENCE [LARGE SCALE GENOMIC DNA]</scope>
    <source>
        <strain evidence="3 4">C29</strain>
    </source>
</reference>
<dbReference type="Proteomes" id="UP001516061">
    <property type="component" value="Unassembled WGS sequence"/>
</dbReference>
<sequence length="206" mass="21702">MTKVTKVTMEATLRRAVAMAVLGAAAGLAGAAEGPDVAAMTAEARQVGLPFLRQLVTTLQAEVQARGPEGAVTVCRDLAPRLAGEVSQASGWRVTRIGTRTRNALLGGPDAWEQTVLASFAKRQAAGEKLDAMEQAEVVEEPSGRAFRYMKAIGLQPACVACHGGADEVSAGVRAQLQQLYPHDRATGYAPGQLRGALSIRRPLRD</sequence>
<comment type="caution">
    <text evidence="3">The sequence shown here is derived from an EMBL/GenBank/DDBJ whole genome shotgun (WGS) entry which is preliminary data.</text>
</comment>
<dbReference type="InterPro" id="IPR021796">
    <property type="entry name" value="Tll0287-like_dom"/>
</dbReference>
<feature type="signal peptide" evidence="1">
    <location>
        <begin position="1"/>
        <end position="31"/>
    </location>
</feature>
<evidence type="ECO:0000256" key="1">
    <source>
        <dbReference type="SAM" id="SignalP"/>
    </source>
</evidence>
<accession>A0ABX2G336</accession>
<evidence type="ECO:0000313" key="4">
    <source>
        <dbReference type="Proteomes" id="UP001516061"/>
    </source>
</evidence>
<gene>
    <name evidence="3" type="ORF">HNQ01_002183</name>
</gene>
<dbReference type="EMBL" id="JABSNM010000008">
    <property type="protein sequence ID" value="NRT56440.1"/>
    <property type="molecule type" value="Genomic_DNA"/>
</dbReference>